<dbReference type="OrthoDB" id="4168525at2"/>
<organism evidence="2 3">
    <name type="scientific">Actinoplanes regularis</name>
    <dbReference type="NCBI Taxonomy" id="52697"/>
    <lineage>
        <taxon>Bacteria</taxon>
        <taxon>Bacillati</taxon>
        <taxon>Actinomycetota</taxon>
        <taxon>Actinomycetes</taxon>
        <taxon>Micromonosporales</taxon>
        <taxon>Micromonosporaceae</taxon>
        <taxon>Actinoplanes</taxon>
    </lineage>
</organism>
<dbReference type="AlphaFoldDB" id="A0A238YVW1"/>
<dbReference type="InterPro" id="IPR036396">
    <property type="entry name" value="Cyt_P450_sf"/>
</dbReference>
<dbReference type="InterPro" id="IPR002397">
    <property type="entry name" value="Cyt_P450_B"/>
</dbReference>
<dbReference type="Pfam" id="PF00067">
    <property type="entry name" value="p450"/>
    <property type="match status" value="1"/>
</dbReference>
<dbReference type="GO" id="GO:0020037">
    <property type="term" value="F:heme binding"/>
    <property type="evidence" value="ECO:0007669"/>
    <property type="project" value="InterPro"/>
</dbReference>
<gene>
    <name evidence="2" type="ORF">SAMN06264365_105235</name>
</gene>
<dbReference type="PANTHER" id="PTHR46696">
    <property type="entry name" value="P450, PUTATIVE (EUROFUNG)-RELATED"/>
    <property type="match status" value="1"/>
</dbReference>
<evidence type="ECO:0000256" key="1">
    <source>
        <dbReference type="ARBA" id="ARBA00010617"/>
    </source>
</evidence>
<sequence>MALATNATLIRAIGRPLRRFAPILSVAGIVVVTRYDDVREVLERDEDFTIAEINSAPMDRINGPFILSMDRSTHYSRERSILQSCVQPQDPARIRSTVRAVTAELLARRPRGRLDVVQDLARPAALRLAGDYFGLPGPDPVTMMRWTRALFREAFLNSGGDRDARRAALHAAAEFHAYADELIARRLAMLSTGTPAPDDFLTRLIRLRDDPRTRLSPEGIRRTLGGVVVGAIEPTSKVTAQAVERLLRHGCALRRARDAALDGDTDLVRRYALEAQRFNPLTAAVVRHTARDTVLAAGTPRQRRIPAGRKVYAALLPAMFDPAAFPDPGSLRGDRPASRYLSDGHGLHRCFGRYVNDVQVTELIAALLRLDGLRPAPGRPGRIRYDGPFPDRLLVEFGQGRAA</sequence>
<dbReference type="SUPFAM" id="SSF48264">
    <property type="entry name" value="Cytochrome P450"/>
    <property type="match status" value="1"/>
</dbReference>
<dbReference type="EMBL" id="FZNR01000005">
    <property type="protein sequence ID" value="SNR75426.1"/>
    <property type="molecule type" value="Genomic_DNA"/>
</dbReference>
<dbReference type="Gene3D" id="1.10.630.10">
    <property type="entry name" value="Cytochrome P450"/>
    <property type="match status" value="1"/>
</dbReference>
<accession>A0A238YVW1</accession>
<name>A0A238YVW1_9ACTN</name>
<dbReference type="PRINTS" id="PR00359">
    <property type="entry name" value="BP450"/>
</dbReference>
<proteinExistence type="inferred from homology"/>
<comment type="similarity">
    <text evidence="1">Belongs to the cytochrome P450 family.</text>
</comment>
<dbReference type="Proteomes" id="UP000198415">
    <property type="component" value="Unassembled WGS sequence"/>
</dbReference>
<protein>
    <submittedName>
        <fullName evidence="2">Cytochrome P450</fullName>
    </submittedName>
</protein>
<evidence type="ECO:0000313" key="2">
    <source>
        <dbReference type="EMBL" id="SNR75426.1"/>
    </source>
</evidence>
<keyword evidence="3" id="KW-1185">Reference proteome</keyword>
<dbReference type="RefSeq" id="WP_089293929.1">
    <property type="nucleotide sequence ID" value="NZ_BOMU01000035.1"/>
</dbReference>
<dbReference type="PANTHER" id="PTHR46696:SF1">
    <property type="entry name" value="CYTOCHROME P450 YJIB-RELATED"/>
    <property type="match status" value="1"/>
</dbReference>
<reference evidence="2 3" key="1">
    <citation type="submission" date="2017-06" db="EMBL/GenBank/DDBJ databases">
        <authorList>
            <person name="Kim H.J."/>
            <person name="Triplett B.A."/>
        </authorList>
    </citation>
    <scope>NUCLEOTIDE SEQUENCE [LARGE SCALE GENOMIC DNA]</scope>
    <source>
        <strain evidence="2 3">DSM 43151</strain>
    </source>
</reference>
<dbReference type="InterPro" id="IPR001128">
    <property type="entry name" value="Cyt_P450"/>
</dbReference>
<dbReference type="GO" id="GO:0016705">
    <property type="term" value="F:oxidoreductase activity, acting on paired donors, with incorporation or reduction of molecular oxygen"/>
    <property type="evidence" value="ECO:0007669"/>
    <property type="project" value="InterPro"/>
</dbReference>
<dbReference type="GO" id="GO:0004497">
    <property type="term" value="F:monooxygenase activity"/>
    <property type="evidence" value="ECO:0007669"/>
    <property type="project" value="InterPro"/>
</dbReference>
<evidence type="ECO:0000313" key="3">
    <source>
        <dbReference type="Proteomes" id="UP000198415"/>
    </source>
</evidence>
<dbReference type="GO" id="GO:0005506">
    <property type="term" value="F:iron ion binding"/>
    <property type="evidence" value="ECO:0007669"/>
    <property type="project" value="InterPro"/>
</dbReference>